<accession>A0AA88UE10</accession>
<gene>
    <name evidence="1" type="ORF">RJ640_018443</name>
</gene>
<comment type="caution">
    <text evidence="1">The sequence shown here is derived from an EMBL/GenBank/DDBJ whole genome shotgun (WGS) entry which is preliminary data.</text>
</comment>
<dbReference type="AlphaFoldDB" id="A0AA88UE10"/>
<protein>
    <submittedName>
        <fullName evidence="1">Uncharacterized protein</fullName>
    </submittedName>
</protein>
<sequence length="351" mass="38384">MGLLDDYEDRRSSLLNKNPAPTLAAALVEIKSEEVRKRAVALVEIKSEEVRKRAVVILALLSSNRNVLATPTALATSSHPSFKKKWCDFHKWGFHSTDDCKQKSKNYIPGYTSPRSLSQFQLLLLPKLLSSACSVASGRVDWEDLFPDTTTSLHTHAPADAIDPLAPGPDFPSTLPFANSALSVGLSAAVPATLEPVPVAPQFAEGGFYSPLPPNRSTSLNPGSPGLPRAISPCNFATAESEQTRFQDAHALVDSAQTKDRSLNVDPSHGRVMLIDGTSVIYRAYYKLLGKLELVLLIKLNGCVSKDKCGREEEREQHGTHTHLHRLQTNEMRPHRSNNGVSVLVSSLMFI</sequence>
<organism evidence="1 2">
    <name type="scientific">Escallonia rubra</name>
    <dbReference type="NCBI Taxonomy" id="112253"/>
    <lineage>
        <taxon>Eukaryota</taxon>
        <taxon>Viridiplantae</taxon>
        <taxon>Streptophyta</taxon>
        <taxon>Embryophyta</taxon>
        <taxon>Tracheophyta</taxon>
        <taxon>Spermatophyta</taxon>
        <taxon>Magnoliopsida</taxon>
        <taxon>eudicotyledons</taxon>
        <taxon>Gunneridae</taxon>
        <taxon>Pentapetalae</taxon>
        <taxon>asterids</taxon>
        <taxon>campanulids</taxon>
        <taxon>Escalloniales</taxon>
        <taxon>Escalloniaceae</taxon>
        <taxon>Escallonia</taxon>
    </lineage>
</organism>
<dbReference type="EMBL" id="JAVXUO010001766">
    <property type="protein sequence ID" value="KAK2979363.1"/>
    <property type="molecule type" value="Genomic_DNA"/>
</dbReference>
<proteinExistence type="predicted"/>
<evidence type="ECO:0000313" key="1">
    <source>
        <dbReference type="EMBL" id="KAK2979363.1"/>
    </source>
</evidence>
<keyword evidence="2" id="KW-1185">Reference proteome</keyword>
<dbReference type="Proteomes" id="UP001187471">
    <property type="component" value="Unassembled WGS sequence"/>
</dbReference>
<reference evidence="1" key="1">
    <citation type="submission" date="2022-12" db="EMBL/GenBank/DDBJ databases">
        <title>Draft genome assemblies for two species of Escallonia (Escalloniales).</title>
        <authorList>
            <person name="Chanderbali A."/>
            <person name="Dervinis C."/>
            <person name="Anghel I."/>
            <person name="Soltis D."/>
            <person name="Soltis P."/>
            <person name="Zapata F."/>
        </authorList>
    </citation>
    <scope>NUCLEOTIDE SEQUENCE</scope>
    <source>
        <strain evidence="1">UCBG92.1500</strain>
        <tissue evidence="1">Leaf</tissue>
    </source>
</reference>
<evidence type="ECO:0000313" key="2">
    <source>
        <dbReference type="Proteomes" id="UP001187471"/>
    </source>
</evidence>
<name>A0AA88UE10_9ASTE</name>